<evidence type="ECO:0000313" key="2">
    <source>
        <dbReference type="Proteomes" id="UP000053820"/>
    </source>
</evidence>
<dbReference type="OrthoDB" id="2639558at2759"/>
<evidence type="ECO:0000313" key="1">
    <source>
        <dbReference type="EMBL" id="KIJ59838.1"/>
    </source>
</evidence>
<reference evidence="1 2" key="1">
    <citation type="submission" date="2014-04" db="EMBL/GenBank/DDBJ databases">
        <title>Evolutionary Origins and Diversification of the Mycorrhizal Mutualists.</title>
        <authorList>
            <consortium name="DOE Joint Genome Institute"/>
            <consortium name="Mycorrhizal Genomics Consortium"/>
            <person name="Kohler A."/>
            <person name="Kuo A."/>
            <person name="Nagy L.G."/>
            <person name="Floudas D."/>
            <person name="Copeland A."/>
            <person name="Barry K.W."/>
            <person name="Cichocki N."/>
            <person name="Veneault-Fourrey C."/>
            <person name="LaButti K."/>
            <person name="Lindquist E.A."/>
            <person name="Lipzen A."/>
            <person name="Lundell T."/>
            <person name="Morin E."/>
            <person name="Murat C."/>
            <person name="Riley R."/>
            <person name="Ohm R."/>
            <person name="Sun H."/>
            <person name="Tunlid A."/>
            <person name="Henrissat B."/>
            <person name="Grigoriev I.V."/>
            <person name="Hibbett D.S."/>
            <person name="Martin F."/>
        </authorList>
    </citation>
    <scope>NUCLEOTIDE SEQUENCE [LARGE SCALE GENOMIC DNA]</scope>
    <source>
        <strain evidence="1 2">MD-312</strain>
    </source>
</reference>
<proteinExistence type="predicted"/>
<name>A0A0C9W1N7_9AGAM</name>
<accession>A0A0C9W1N7</accession>
<organism evidence="1 2">
    <name type="scientific">Hydnomerulius pinastri MD-312</name>
    <dbReference type="NCBI Taxonomy" id="994086"/>
    <lineage>
        <taxon>Eukaryota</taxon>
        <taxon>Fungi</taxon>
        <taxon>Dikarya</taxon>
        <taxon>Basidiomycota</taxon>
        <taxon>Agaricomycotina</taxon>
        <taxon>Agaricomycetes</taxon>
        <taxon>Agaricomycetidae</taxon>
        <taxon>Boletales</taxon>
        <taxon>Boletales incertae sedis</taxon>
        <taxon>Leucogyrophana</taxon>
    </lineage>
</organism>
<sequence length="499" mass="56002">MSLPNLPFAEQGVHSQLHHSQSASLLFGEGRTQHGSTNELASRAHSVALHHHAPIVDYSQGYSPHMHQAHSPLAFHNTPLCNETSIQASLQTVQNTLQLLVNEVQKMGVRITDLELANQKHLADQQVLTDHIKTTEEGVQKIQEDLSVVSDKTNKTTGATKNISNQHLLLKPIVHTIFYDLLGVEKTLGHEDRMKYLVERLEPLPNDAAIETVDGTDIWRPLWSENIKHKINAKFIQKVVDCVWANETANRNNPGRKAEMSNEDYDHKVIETMTKSYWRNIASQVTSQADGAGLVKLRGKQADKRRWARRAHVANTRHEAVPEFHKRFPDAEGAMVLVDTNFGSDYMTFKDDKLSEDSKRRRKEQDVPASGWKRYVAFLRMLDLINKGLRVAGETSGDEEPPIKCRKMDTPTKGFDVQASKMADKSPGLGKAKPSVPYKTMVNPVWLAVHPSEEVMTGMEWLQGLYSRAKKGDFTVHDTAYLEELAAELADGDESGDDS</sequence>
<dbReference type="AlphaFoldDB" id="A0A0C9W1N7"/>
<dbReference type="EMBL" id="KN839880">
    <property type="protein sequence ID" value="KIJ59838.1"/>
    <property type="molecule type" value="Genomic_DNA"/>
</dbReference>
<protein>
    <submittedName>
        <fullName evidence="1">Uncharacterized protein</fullName>
    </submittedName>
</protein>
<dbReference type="HOGENOM" id="CLU_035526_1_0_1"/>
<gene>
    <name evidence="1" type="ORF">HYDPIDRAFT_170614</name>
</gene>
<keyword evidence="2" id="KW-1185">Reference proteome</keyword>
<dbReference type="Proteomes" id="UP000053820">
    <property type="component" value="Unassembled WGS sequence"/>
</dbReference>